<sequence>MSSSSFTNNNKEYLNAYNGCPPSSKEDSMGNYEHSSESDSNASDIETTISHYASISPSHYTNLADGIGNMMFGRYHCPEVPEGYNWDETRDFYPDVSFNSKLKHPTH</sequence>
<evidence type="ECO:0000256" key="1">
    <source>
        <dbReference type="SAM" id="MobiDB-lite"/>
    </source>
</evidence>
<accession>A0AAV2EC79</accession>
<keyword evidence="3" id="KW-1185">Reference proteome</keyword>
<proteinExistence type="predicted"/>
<dbReference type="Proteomes" id="UP001497516">
    <property type="component" value="Chromosome 4"/>
</dbReference>
<dbReference type="EMBL" id="OZ034817">
    <property type="protein sequence ID" value="CAL1383140.1"/>
    <property type="molecule type" value="Genomic_DNA"/>
</dbReference>
<feature type="region of interest" description="Disordered" evidence="1">
    <location>
        <begin position="15"/>
        <end position="45"/>
    </location>
</feature>
<protein>
    <submittedName>
        <fullName evidence="2">Uncharacterized protein</fullName>
    </submittedName>
</protein>
<reference evidence="2 3" key="1">
    <citation type="submission" date="2024-04" db="EMBL/GenBank/DDBJ databases">
        <authorList>
            <person name="Fracassetti M."/>
        </authorList>
    </citation>
    <scope>NUCLEOTIDE SEQUENCE [LARGE SCALE GENOMIC DNA]</scope>
</reference>
<name>A0AAV2EC79_9ROSI</name>
<evidence type="ECO:0000313" key="3">
    <source>
        <dbReference type="Proteomes" id="UP001497516"/>
    </source>
</evidence>
<gene>
    <name evidence="2" type="ORF">LTRI10_LOCUS24428</name>
</gene>
<evidence type="ECO:0000313" key="2">
    <source>
        <dbReference type="EMBL" id="CAL1383140.1"/>
    </source>
</evidence>
<dbReference type="AlphaFoldDB" id="A0AAV2EC79"/>
<organism evidence="2 3">
    <name type="scientific">Linum trigynum</name>
    <dbReference type="NCBI Taxonomy" id="586398"/>
    <lineage>
        <taxon>Eukaryota</taxon>
        <taxon>Viridiplantae</taxon>
        <taxon>Streptophyta</taxon>
        <taxon>Embryophyta</taxon>
        <taxon>Tracheophyta</taxon>
        <taxon>Spermatophyta</taxon>
        <taxon>Magnoliopsida</taxon>
        <taxon>eudicotyledons</taxon>
        <taxon>Gunneridae</taxon>
        <taxon>Pentapetalae</taxon>
        <taxon>rosids</taxon>
        <taxon>fabids</taxon>
        <taxon>Malpighiales</taxon>
        <taxon>Linaceae</taxon>
        <taxon>Linum</taxon>
    </lineage>
</organism>